<dbReference type="Pfam" id="PF02622">
    <property type="entry name" value="DUF179"/>
    <property type="match status" value="1"/>
</dbReference>
<protein>
    <submittedName>
        <fullName evidence="2">Uncharacterized protein</fullName>
    </submittedName>
</protein>
<name>A0A7S3K709_9STRA</name>
<accession>A0A7S3K709</accession>
<evidence type="ECO:0000313" key="2">
    <source>
        <dbReference type="EMBL" id="CAE0374296.1"/>
    </source>
</evidence>
<gene>
    <name evidence="2" type="ORF">ALAG00032_LOCUS15099</name>
</gene>
<feature type="chain" id="PRO_5031387362" evidence="1">
    <location>
        <begin position="17"/>
        <end position="630"/>
    </location>
</feature>
<dbReference type="SUPFAM" id="SSF143456">
    <property type="entry name" value="VC0467-like"/>
    <property type="match status" value="1"/>
</dbReference>
<dbReference type="InterPro" id="IPR003774">
    <property type="entry name" value="AlgH-like"/>
</dbReference>
<sequence>MRLLIFCTVFIQEILALVPRVVYQSQKDYKVNFALRRDNEFEDVDDDKPPALEEDVRDFRARLISRSKSGALEPNIVAPSFSTKSFDSDIEGKVAPDGERQRNTWAYETPLLEQGSVLLGGTQQEIAFTLRQQYFHKCVVVVTQHDEHFTKGVIVNRPSRRTLEGWEVWLGGDVLEGGLFAAPSAAQKQSTQLDVECLTAEARIAKNNSDCIKVVKGIWRTSFKAAKQMVSDGIAQPEHFWVLAGYAGWAPGQLQGELDRGSWYLAAADGASLVDELLRTRKALQTVNNDPATSMLDDGIATWTSLMERIGHGDEAQRTKGNLDDEMLRLWVDTRLGLPSLDAKAFTRHAEERKRSELAQKLILTSSQQSSDFARGSLLAGQAVGGADFVLDKQYLHRSLLLIVAANPEVVVALTLNRPASHKTVVLEIASDRDRVERTVAFGGDLAARGAPGGIVWVTVGDNNEDNSFGGEILPGPYSFNSPDNTKSRKIIYLCPPREIARVLSSGCRDIDQVLAVCGVTAWQRDEFARLLGTGALVPLDHDQFPWDDLFRLHSDPINNDFGFALWAQALATAKPLQQDASHPAKRILDQWDTLIQEGNYYNTKEAALDSPSLADRAFVKFAEFFLDDE</sequence>
<feature type="signal peptide" evidence="1">
    <location>
        <begin position="1"/>
        <end position="16"/>
    </location>
</feature>
<proteinExistence type="predicted"/>
<dbReference type="EMBL" id="HBIJ01023005">
    <property type="protein sequence ID" value="CAE0374296.1"/>
    <property type="molecule type" value="Transcribed_RNA"/>
</dbReference>
<keyword evidence="1" id="KW-0732">Signal</keyword>
<evidence type="ECO:0000256" key="1">
    <source>
        <dbReference type="SAM" id="SignalP"/>
    </source>
</evidence>
<dbReference type="AlphaFoldDB" id="A0A7S3K709"/>
<dbReference type="PANTHER" id="PTHR31984:SF17">
    <property type="entry name" value="TRANSCRIPTIONAL REGULATOR"/>
    <property type="match status" value="1"/>
</dbReference>
<organism evidence="2">
    <name type="scientific">Aureoumbra lagunensis</name>
    <dbReference type="NCBI Taxonomy" id="44058"/>
    <lineage>
        <taxon>Eukaryota</taxon>
        <taxon>Sar</taxon>
        <taxon>Stramenopiles</taxon>
        <taxon>Ochrophyta</taxon>
        <taxon>Pelagophyceae</taxon>
        <taxon>Pelagomonadales</taxon>
        <taxon>Aureoumbra</taxon>
    </lineage>
</organism>
<dbReference type="PANTHER" id="PTHR31984">
    <property type="entry name" value="TRANSPORTER, PUTATIVE (DUF179)-RELATED"/>
    <property type="match status" value="1"/>
</dbReference>
<dbReference type="Gene3D" id="3.40.1740.10">
    <property type="entry name" value="VC0467-like"/>
    <property type="match status" value="2"/>
</dbReference>
<reference evidence="2" key="1">
    <citation type="submission" date="2021-01" db="EMBL/GenBank/DDBJ databases">
        <authorList>
            <person name="Corre E."/>
            <person name="Pelletier E."/>
            <person name="Niang G."/>
            <person name="Scheremetjew M."/>
            <person name="Finn R."/>
            <person name="Kale V."/>
            <person name="Holt S."/>
            <person name="Cochrane G."/>
            <person name="Meng A."/>
            <person name="Brown T."/>
            <person name="Cohen L."/>
        </authorList>
    </citation>
    <scope>NUCLEOTIDE SEQUENCE</scope>
    <source>
        <strain evidence="2">CCMP1510</strain>
    </source>
</reference>